<evidence type="ECO:0000259" key="1">
    <source>
        <dbReference type="Pfam" id="PF01370"/>
    </source>
</evidence>
<dbReference type="EMBL" id="UINC01164567">
    <property type="protein sequence ID" value="SVD65492.1"/>
    <property type="molecule type" value="Genomic_DNA"/>
</dbReference>
<feature type="domain" description="NAD-dependent epimerase/dehydratase" evidence="1">
    <location>
        <begin position="3"/>
        <end position="76"/>
    </location>
</feature>
<protein>
    <recommendedName>
        <fullName evidence="1">NAD-dependent epimerase/dehydratase domain-containing protein</fullName>
    </recommendedName>
</protein>
<organism evidence="2">
    <name type="scientific">marine metagenome</name>
    <dbReference type="NCBI Taxonomy" id="408172"/>
    <lineage>
        <taxon>unclassified sequences</taxon>
        <taxon>metagenomes</taxon>
        <taxon>ecological metagenomes</taxon>
    </lineage>
</organism>
<accession>A0A382X310</accession>
<name>A0A382X310_9ZZZZ</name>
<dbReference type="AlphaFoldDB" id="A0A382X310"/>
<reference evidence="2" key="1">
    <citation type="submission" date="2018-05" db="EMBL/GenBank/DDBJ databases">
        <authorList>
            <person name="Lanie J.A."/>
            <person name="Ng W.-L."/>
            <person name="Kazmierczak K.M."/>
            <person name="Andrzejewski T.M."/>
            <person name="Davidsen T.M."/>
            <person name="Wayne K.J."/>
            <person name="Tettelin H."/>
            <person name="Glass J.I."/>
            <person name="Rusch D."/>
            <person name="Podicherti R."/>
            <person name="Tsui H.-C.T."/>
            <person name="Winkler M.E."/>
        </authorList>
    </citation>
    <scope>NUCLEOTIDE SEQUENCE</scope>
</reference>
<dbReference type="InterPro" id="IPR001509">
    <property type="entry name" value="Epimerase_deHydtase"/>
</dbReference>
<proteinExistence type="predicted"/>
<evidence type="ECO:0000313" key="2">
    <source>
        <dbReference type="EMBL" id="SVD65492.1"/>
    </source>
</evidence>
<gene>
    <name evidence="2" type="ORF">METZ01_LOCUS418346</name>
</gene>
<dbReference type="SUPFAM" id="SSF51735">
    <property type="entry name" value="NAD(P)-binding Rossmann-fold domains"/>
    <property type="match status" value="1"/>
</dbReference>
<sequence length="138" mass="15628">MKSPYAMTKAACEAMAPNNAVGMRFFTVWGDRSRPDMFYRQLQQKEIGYLTTHTRDWCHVGDVCNAIKILMENFKSWKFVKPVYDIGYGSPMSVYDFAQTHSPEGFDIDALPFKNVTGESEETCADSSSLKALGWNAM</sequence>
<dbReference type="Gene3D" id="3.40.50.720">
    <property type="entry name" value="NAD(P)-binding Rossmann-like Domain"/>
    <property type="match status" value="1"/>
</dbReference>
<dbReference type="Pfam" id="PF01370">
    <property type="entry name" value="Epimerase"/>
    <property type="match status" value="1"/>
</dbReference>
<dbReference type="InterPro" id="IPR036291">
    <property type="entry name" value="NAD(P)-bd_dom_sf"/>
</dbReference>